<dbReference type="Gene3D" id="3.80.10.10">
    <property type="entry name" value="Ribonuclease Inhibitor"/>
    <property type="match status" value="1"/>
</dbReference>
<feature type="compositionally biased region" description="Basic residues" evidence="1">
    <location>
        <begin position="547"/>
        <end position="558"/>
    </location>
</feature>
<dbReference type="InterPro" id="IPR032675">
    <property type="entry name" value="LRR_dom_sf"/>
</dbReference>
<dbReference type="AlphaFoldDB" id="A0AAV9WXT2"/>
<evidence type="ECO:0000256" key="1">
    <source>
        <dbReference type="SAM" id="MobiDB-lite"/>
    </source>
</evidence>
<comment type="caution">
    <text evidence="2">The sequence shown here is derived from an EMBL/GenBank/DDBJ whole genome shotgun (WGS) entry which is preliminary data.</text>
</comment>
<evidence type="ECO:0000313" key="2">
    <source>
        <dbReference type="EMBL" id="KAK6528755.1"/>
    </source>
</evidence>
<gene>
    <name evidence="2" type="ORF">TWF694_003994</name>
</gene>
<proteinExistence type="predicted"/>
<evidence type="ECO:0000313" key="3">
    <source>
        <dbReference type="Proteomes" id="UP001365542"/>
    </source>
</evidence>
<accession>A0AAV9WXT2</accession>
<protein>
    <recommendedName>
        <fullName evidence="4">F-box domain-containing protein</fullName>
    </recommendedName>
</protein>
<feature type="compositionally biased region" description="Acidic residues" evidence="1">
    <location>
        <begin position="578"/>
        <end position="606"/>
    </location>
</feature>
<dbReference type="EMBL" id="JAVHJO010000014">
    <property type="protein sequence ID" value="KAK6528755.1"/>
    <property type="molecule type" value="Genomic_DNA"/>
</dbReference>
<organism evidence="2 3">
    <name type="scientific">Orbilia ellipsospora</name>
    <dbReference type="NCBI Taxonomy" id="2528407"/>
    <lineage>
        <taxon>Eukaryota</taxon>
        <taxon>Fungi</taxon>
        <taxon>Dikarya</taxon>
        <taxon>Ascomycota</taxon>
        <taxon>Pezizomycotina</taxon>
        <taxon>Orbiliomycetes</taxon>
        <taxon>Orbiliales</taxon>
        <taxon>Orbiliaceae</taxon>
        <taxon>Orbilia</taxon>
    </lineage>
</organism>
<feature type="region of interest" description="Disordered" evidence="1">
    <location>
        <begin position="504"/>
        <end position="606"/>
    </location>
</feature>
<reference evidence="2 3" key="1">
    <citation type="submission" date="2019-10" db="EMBL/GenBank/DDBJ databases">
        <authorList>
            <person name="Palmer J.M."/>
        </authorList>
    </citation>
    <scope>NUCLEOTIDE SEQUENCE [LARGE SCALE GENOMIC DNA]</scope>
    <source>
        <strain evidence="2 3">TWF694</strain>
    </source>
</reference>
<name>A0AAV9WXT2_9PEZI</name>
<evidence type="ECO:0008006" key="4">
    <source>
        <dbReference type="Google" id="ProtNLM"/>
    </source>
</evidence>
<feature type="compositionally biased region" description="Low complexity" evidence="1">
    <location>
        <begin position="532"/>
        <end position="546"/>
    </location>
</feature>
<sequence>MAAMSTRPTRRAAAKASSSKSATAVVTYTTPRQAKYPPWNRLPYLILLEIFKYASTDARSVDHTWLYKTSFTCKAFFEPAINLLYGFPPTTPTTRLRKFAEAITANPILGEKVHTLESTNAEILDSKLVKFEIDALVRMTPNIREICISTESQKAETSFFLLFTPLRPPKKLDIPPNLLMALEDMKVQLRNWTWDFKLCAAIINQYDTLSEVEGGGSKKKKKEKGLGWFDVIHREFEAFKTLRSLTLSNFDNVGNSDVEEGKAKVDIATIAGALGHLKYLKSLTLRKCGFFGDYFITQIAGVHRLNRVVLDGLENINVTDLQEFLRVCGKDLEELEVIHCPGVVLGFLCELDTSTPKLRKLLFEDVPGLLSADELSILDIPMPQWPTTLETLVMRSLANWRAVDCERFLKSLVDTARSGGFKSLREVDIWCILPELGWRERAKSRIYWGDEFAMAFLDRRGNAWQEFLQKKKSEGQKISVDSDATTGLCQRVLFRLDDSRPTENQLNEDDFLDLAGAGTGKPSKRRAPPARSPQTKGKGKTTATAKRTAKVKKPSPTKRKSESQSFVVGRKRPRYNSDEDEDFKVDQLAYDDEDGDDSSWSVEDDE</sequence>
<keyword evidence="3" id="KW-1185">Reference proteome</keyword>
<dbReference type="SUPFAM" id="SSF52047">
    <property type="entry name" value="RNI-like"/>
    <property type="match status" value="1"/>
</dbReference>
<dbReference type="Proteomes" id="UP001365542">
    <property type="component" value="Unassembled WGS sequence"/>
</dbReference>